<dbReference type="Proteomes" id="UP001162992">
    <property type="component" value="Chromosome 1"/>
</dbReference>
<organism evidence="1 2">
    <name type="scientific">Diphasiastrum complanatum</name>
    <name type="common">Issler's clubmoss</name>
    <name type="synonym">Lycopodium complanatum</name>
    <dbReference type="NCBI Taxonomy" id="34168"/>
    <lineage>
        <taxon>Eukaryota</taxon>
        <taxon>Viridiplantae</taxon>
        <taxon>Streptophyta</taxon>
        <taxon>Embryophyta</taxon>
        <taxon>Tracheophyta</taxon>
        <taxon>Lycopodiopsida</taxon>
        <taxon>Lycopodiales</taxon>
        <taxon>Lycopodiaceae</taxon>
        <taxon>Lycopodioideae</taxon>
        <taxon>Diphasiastrum</taxon>
    </lineage>
</organism>
<keyword evidence="2" id="KW-1185">Reference proteome</keyword>
<evidence type="ECO:0000313" key="1">
    <source>
        <dbReference type="EMBL" id="KAJ7568633.1"/>
    </source>
</evidence>
<dbReference type="EMBL" id="CM055092">
    <property type="protein sequence ID" value="KAJ7568633.1"/>
    <property type="molecule type" value="Genomic_DNA"/>
</dbReference>
<evidence type="ECO:0000313" key="2">
    <source>
        <dbReference type="Proteomes" id="UP001162992"/>
    </source>
</evidence>
<comment type="caution">
    <text evidence="1">The sequence shown here is derived from an EMBL/GenBank/DDBJ whole genome shotgun (WGS) entry which is preliminary data.</text>
</comment>
<sequence>MFFVLELKRQVVLKPHQMRPSPLHERKRVLMLQLEKDLKLIKGNEEHGYYITVTEVGEIGEGVIQARTGSVAYRVQFKCLVLKPHKGEVVVGEVSQVTKTGFEVRYGPFEIIFVHQKLMKGFQFKLTDTSAFNSFQDSQGSIILKGSIVRMRLVAVRWEAQTRNYMGLATLNGHYLGPIEGPEAEEC</sequence>
<name>A0ACC2EQ77_DIPCM</name>
<reference evidence="2" key="1">
    <citation type="journal article" date="2024" name="Proc. Natl. Acad. Sci. U.S.A.">
        <title>Extraordinary preservation of gene collinearity over three hundred million years revealed in homosporous lycophytes.</title>
        <authorList>
            <person name="Li C."/>
            <person name="Wickell D."/>
            <person name="Kuo L.Y."/>
            <person name="Chen X."/>
            <person name="Nie B."/>
            <person name="Liao X."/>
            <person name="Peng D."/>
            <person name="Ji J."/>
            <person name="Jenkins J."/>
            <person name="Williams M."/>
            <person name="Shu S."/>
            <person name="Plott C."/>
            <person name="Barry K."/>
            <person name="Rajasekar S."/>
            <person name="Grimwood J."/>
            <person name="Han X."/>
            <person name="Sun S."/>
            <person name="Hou Z."/>
            <person name="He W."/>
            <person name="Dai G."/>
            <person name="Sun C."/>
            <person name="Schmutz J."/>
            <person name="Leebens-Mack J.H."/>
            <person name="Li F.W."/>
            <person name="Wang L."/>
        </authorList>
    </citation>
    <scope>NUCLEOTIDE SEQUENCE [LARGE SCALE GENOMIC DNA]</scope>
    <source>
        <strain evidence="2">cv. PW_Plant_1</strain>
    </source>
</reference>
<accession>A0ACC2EQ77</accession>
<gene>
    <name evidence="1" type="ORF">O6H91_01G041500</name>
</gene>
<protein>
    <submittedName>
        <fullName evidence="1">Uncharacterized protein</fullName>
    </submittedName>
</protein>
<proteinExistence type="predicted"/>